<dbReference type="PANTHER" id="PTHR47962:SF5">
    <property type="entry name" value="ATP-DEPENDENT HELICASE LHR-RELATED"/>
    <property type="match status" value="1"/>
</dbReference>
<dbReference type="InterPro" id="IPR014001">
    <property type="entry name" value="Helicase_ATP-bd"/>
</dbReference>
<evidence type="ECO:0000259" key="11">
    <source>
        <dbReference type="PROSITE" id="PS51194"/>
    </source>
</evidence>
<comment type="similarity">
    <text evidence="9">Belongs to the Lhr helicase family. Lhr-Core subfamily.</text>
</comment>
<dbReference type="SMART" id="SM00490">
    <property type="entry name" value="HELICc"/>
    <property type="match status" value="1"/>
</dbReference>
<keyword evidence="6" id="KW-0238">DNA-binding</keyword>
<dbReference type="InterPro" id="IPR001650">
    <property type="entry name" value="Helicase_C-like"/>
</dbReference>
<keyword evidence="1" id="KW-0547">Nucleotide-binding</keyword>
<keyword evidence="7" id="KW-0234">DNA repair</keyword>
<evidence type="ECO:0000256" key="8">
    <source>
        <dbReference type="ARBA" id="ARBA00023235"/>
    </source>
</evidence>
<dbReference type="PANTHER" id="PTHR47962">
    <property type="entry name" value="ATP-DEPENDENT HELICASE LHR-RELATED-RELATED"/>
    <property type="match status" value="1"/>
</dbReference>
<evidence type="ECO:0000256" key="5">
    <source>
        <dbReference type="ARBA" id="ARBA00022840"/>
    </source>
</evidence>
<dbReference type="Proteomes" id="UP001319921">
    <property type="component" value="Chromosome"/>
</dbReference>
<feature type="domain" description="Helicase C-terminal" evidence="11">
    <location>
        <begin position="243"/>
        <end position="392"/>
    </location>
</feature>
<evidence type="ECO:0000313" key="12">
    <source>
        <dbReference type="EMBL" id="BDB97616.1"/>
    </source>
</evidence>
<dbReference type="AlphaFoldDB" id="A0AAQ4CP85"/>
<dbReference type="GO" id="GO:0004386">
    <property type="term" value="F:helicase activity"/>
    <property type="evidence" value="ECO:0007669"/>
    <property type="project" value="UniProtKB-KW"/>
</dbReference>
<keyword evidence="3" id="KW-0378">Hydrolase</keyword>
<proteinExistence type="inferred from homology"/>
<evidence type="ECO:0000256" key="1">
    <source>
        <dbReference type="ARBA" id="ARBA00022741"/>
    </source>
</evidence>
<feature type="domain" description="Helicase ATP-binding" evidence="10">
    <location>
        <begin position="28"/>
        <end position="189"/>
    </location>
</feature>
<evidence type="ECO:0000256" key="6">
    <source>
        <dbReference type="ARBA" id="ARBA00023125"/>
    </source>
</evidence>
<keyword evidence="5" id="KW-0067">ATP-binding</keyword>
<dbReference type="InterPro" id="IPR013701">
    <property type="entry name" value="Lhr-like_DEAD/DEAH_assoc"/>
</dbReference>
<evidence type="ECO:0000256" key="2">
    <source>
        <dbReference type="ARBA" id="ARBA00022763"/>
    </source>
</evidence>
<dbReference type="KEGG" id="scas:SACC_06330"/>
<dbReference type="PROSITE" id="PS51192">
    <property type="entry name" value="HELICASE_ATP_BIND_1"/>
    <property type="match status" value="1"/>
</dbReference>
<keyword evidence="13" id="KW-1185">Reference proteome</keyword>
<name>A0AAQ4CP85_9CREN</name>
<evidence type="ECO:0000256" key="9">
    <source>
        <dbReference type="ARBA" id="ARBA00093467"/>
    </source>
</evidence>
<evidence type="ECO:0000259" key="10">
    <source>
        <dbReference type="PROSITE" id="PS51192"/>
    </source>
</evidence>
<dbReference type="GO" id="GO:0006281">
    <property type="term" value="P:DNA repair"/>
    <property type="evidence" value="ECO:0007669"/>
    <property type="project" value="UniProtKB-KW"/>
</dbReference>
<keyword evidence="4 12" id="KW-0347">Helicase</keyword>
<keyword evidence="2" id="KW-0227">DNA damage</keyword>
<dbReference type="PIRSF" id="PIRSF037307">
    <property type="entry name" value="Lhr-like_helic_prd"/>
    <property type="match status" value="1"/>
</dbReference>
<dbReference type="Gene3D" id="3.40.50.300">
    <property type="entry name" value="P-loop containing nucleotide triphosphate hydrolases"/>
    <property type="match status" value="2"/>
</dbReference>
<dbReference type="GO" id="GO:0005524">
    <property type="term" value="F:ATP binding"/>
    <property type="evidence" value="ECO:0007669"/>
    <property type="project" value="UniProtKB-KW"/>
</dbReference>
<dbReference type="InterPro" id="IPR045628">
    <property type="entry name" value="Lhr_WH_dom"/>
</dbReference>
<dbReference type="GO" id="GO:0016887">
    <property type="term" value="F:ATP hydrolysis activity"/>
    <property type="evidence" value="ECO:0007669"/>
    <property type="project" value="TreeGrafter"/>
</dbReference>
<dbReference type="RefSeq" id="WP_229571603.1">
    <property type="nucleotide sequence ID" value="NZ_AP025226.1"/>
</dbReference>
<protein>
    <submittedName>
        <fullName evidence="12">Helicase</fullName>
    </submittedName>
</protein>
<organism evidence="12 13">
    <name type="scientific">Saccharolobus caldissimus</name>
    <dbReference type="NCBI Taxonomy" id="1702097"/>
    <lineage>
        <taxon>Archaea</taxon>
        <taxon>Thermoproteota</taxon>
        <taxon>Thermoprotei</taxon>
        <taxon>Sulfolobales</taxon>
        <taxon>Sulfolobaceae</taxon>
        <taxon>Saccharolobus</taxon>
    </lineage>
</organism>
<evidence type="ECO:0000256" key="3">
    <source>
        <dbReference type="ARBA" id="ARBA00022801"/>
    </source>
</evidence>
<dbReference type="Pfam" id="PF08494">
    <property type="entry name" value="DEAD_assoc"/>
    <property type="match status" value="1"/>
</dbReference>
<dbReference type="InterPro" id="IPR027417">
    <property type="entry name" value="P-loop_NTPase"/>
</dbReference>
<dbReference type="EMBL" id="AP025226">
    <property type="protein sequence ID" value="BDB97616.1"/>
    <property type="molecule type" value="Genomic_DNA"/>
</dbReference>
<sequence length="912" mass="104447">MINVTEEFLVRLKKAGYDNLTPIQKIAIPKILSGKNVLIIAPTGYGKTEAAILPIFYKIFKDRPNKISTLYITPLRALNRDLESRLKKLGMEFEINVKVRHGDSSEKERKEVIENPPDVLIVTPETLLYLILNEKFREYFKNLKWIIIDELQEMLDEKRGIELSVVIQRIKRISKNKVQLIGVSATIGDVDVAKRYLDKQGDVDVAIINSEKDMKIEIIIPNIDKMHIDLALKFDLKPETISRLEKLNEIIENNKPIIIFTNTRETNEFLSSELSNIYGLKVASHHGSLSREIRIKSEGEFKKGNIDAIIATSSLELGIDIGKINLVVQYMSPRQVIRLIQRVGRSGHMIGKISKGYIIPTDDIFDILECKAIVELLRNGYLEKPLIQKNPLDVAAHQIAGMVLEGYRNPKEILNILRESFYFETLTEELFEEILELLESAKIIKKADNGHLLPGGRIWKYYYYTNMIPDSVRSFMVIDYSTNTKIGKLDEEFVAGLDEDSVFILGGKLWKIISIENDKIYVERAELKSGILPSWFGESIPVEKEVAKKVYNYISNYFKEGYSEHLDNNIAEILERYKRKGYPELTQNSILIEIIKNDLIIIHSPFGSRGNNTLGTLFSFLLSKEKGMRTTFRADPYHIVVASVLPLSKKDVENTIKSILSISKNELIEIIRNEIKESPSFKWKLLVEVKRFGMIDPDKEVELTSPIIKAYNNTIVGEEATNELLVKNYDVEIFDELKRYEWKVIEVYEPSPLAKVFLDKILNFDNSPEDKPLLIEVYKKKLESKEVKLICIVCGWSGNYTIINSPNRCPKCSSVFLAAVNIDDEKSLKIVREAIRGGKLRGPERKQLEMLKNIASLFSTYGKYALIALASNGIGPSNLGKVLSKLSEGEDKFYLAIMEEERKFIRTKKYWH</sequence>
<dbReference type="InterPro" id="IPR052511">
    <property type="entry name" value="ATP-dep_Helicase"/>
</dbReference>
<reference evidence="12 13" key="1">
    <citation type="journal article" date="2022" name="Microbiol. Resour. Announc.">
        <title>Complete Genome Sequence of the Hyperthermophilic and Acidophilic Archaeon Saccharolobus caldissimus Strain HS-3T.</title>
        <authorList>
            <person name="Sakai H.D."/>
            <person name="Kurosawa N."/>
        </authorList>
    </citation>
    <scope>NUCLEOTIDE SEQUENCE [LARGE SCALE GENOMIC DNA]</scope>
    <source>
        <strain evidence="12 13">JCM32116</strain>
    </source>
</reference>
<dbReference type="Pfam" id="PF00270">
    <property type="entry name" value="DEAD"/>
    <property type="match status" value="1"/>
</dbReference>
<dbReference type="Pfam" id="PF00271">
    <property type="entry name" value="Helicase_C"/>
    <property type="match status" value="1"/>
</dbReference>
<evidence type="ECO:0000256" key="7">
    <source>
        <dbReference type="ARBA" id="ARBA00023204"/>
    </source>
</evidence>
<dbReference type="GeneID" id="68865367"/>
<accession>A0AAQ4CP85</accession>
<dbReference type="SMART" id="SM00487">
    <property type="entry name" value="DEXDc"/>
    <property type="match status" value="1"/>
</dbReference>
<dbReference type="SUPFAM" id="SSF52540">
    <property type="entry name" value="P-loop containing nucleoside triphosphate hydrolases"/>
    <property type="match status" value="1"/>
</dbReference>
<evidence type="ECO:0000313" key="13">
    <source>
        <dbReference type="Proteomes" id="UP001319921"/>
    </source>
</evidence>
<dbReference type="Pfam" id="PF19306">
    <property type="entry name" value="WHD_Lhr"/>
    <property type="match status" value="1"/>
</dbReference>
<gene>
    <name evidence="12" type="ORF">SACC_06330</name>
</gene>
<dbReference type="InterPro" id="IPR017170">
    <property type="entry name" value="Lhr-like"/>
</dbReference>
<dbReference type="GO" id="GO:0140097">
    <property type="term" value="F:catalytic activity, acting on DNA"/>
    <property type="evidence" value="ECO:0007669"/>
    <property type="project" value="UniProtKB-ARBA"/>
</dbReference>
<evidence type="ECO:0000256" key="4">
    <source>
        <dbReference type="ARBA" id="ARBA00022806"/>
    </source>
</evidence>
<dbReference type="InterPro" id="IPR011545">
    <property type="entry name" value="DEAD/DEAH_box_helicase_dom"/>
</dbReference>
<dbReference type="PROSITE" id="PS51194">
    <property type="entry name" value="HELICASE_CTER"/>
    <property type="match status" value="1"/>
</dbReference>
<dbReference type="GO" id="GO:0003677">
    <property type="term" value="F:DNA binding"/>
    <property type="evidence" value="ECO:0007669"/>
    <property type="project" value="UniProtKB-KW"/>
</dbReference>
<keyword evidence="8" id="KW-0413">Isomerase</keyword>